<evidence type="ECO:0000313" key="5">
    <source>
        <dbReference type="Proteomes" id="UP001596484"/>
    </source>
</evidence>
<dbReference type="SMART" id="SM00646">
    <property type="entry name" value="Ami_3"/>
    <property type="match status" value="1"/>
</dbReference>
<keyword evidence="1" id="KW-0378">Hydrolase</keyword>
<evidence type="ECO:0000259" key="3">
    <source>
        <dbReference type="SMART" id="SM00646"/>
    </source>
</evidence>
<reference evidence="5" key="1">
    <citation type="journal article" date="2019" name="Int. J. Syst. Evol. Microbiol.">
        <title>The Global Catalogue of Microorganisms (GCM) 10K type strain sequencing project: providing services to taxonomists for standard genome sequencing and annotation.</title>
        <authorList>
            <consortium name="The Broad Institute Genomics Platform"/>
            <consortium name="The Broad Institute Genome Sequencing Center for Infectious Disease"/>
            <person name="Wu L."/>
            <person name="Ma J."/>
        </authorList>
    </citation>
    <scope>NUCLEOTIDE SEQUENCE [LARGE SCALE GENOMIC DNA]</scope>
    <source>
        <strain evidence="5">ICMP 19430</strain>
    </source>
</reference>
<organism evidence="4 5">
    <name type="scientific">Rhodococcus daqingensis</name>
    <dbReference type="NCBI Taxonomy" id="2479363"/>
    <lineage>
        <taxon>Bacteria</taxon>
        <taxon>Bacillati</taxon>
        <taxon>Actinomycetota</taxon>
        <taxon>Actinomycetes</taxon>
        <taxon>Mycobacteriales</taxon>
        <taxon>Nocardiaceae</taxon>
        <taxon>Rhodococcus</taxon>
    </lineage>
</organism>
<dbReference type="CDD" id="cd02696">
    <property type="entry name" value="MurNAc-LAA"/>
    <property type="match status" value="1"/>
</dbReference>
<dbReference type="EMBL" id="JBHTCS010000030">
    <property type="protein sequence ID" value="MFC7451119.1"/>
    <property type="molecule type" value="Genomic_DNA"/>
</dbReference>
<feature type="signal peptide" evidence="2">
    <location>
        <begin position="1"/>
        <end position="24"/>
    </location>
</feature>
<comment type="caution">
    <text evidence="4">The sequence shown here is derived from an EMBL/GenBank/DDBJ whole genome shotgun (WGS) entry which is preliminary data.</text>
</comment>
<dbReference type="RefSeq" id="WP_378409211.1">
    <property type="nucleotide sequence ID" value="NZ_JBHTCS010000030.1"/>
</dbReference>
<evidence type="ECO:0000313" key="4">
    <source>
        <dbReference type="EMBL" id="MFC7451119.1"/>
    </source>
</evidence>
<dbReference type="PANTHER" id="PTHR30404">
    <property type="entry name" value="N-ACETYLMURAMOYL-L-ALANINE AMIDASE"/>
    <property type="match status" value="1"/>
</dbReference>
<evidence type="ECO:0000256" key="1">
    <source>
        <dbReference type="ARBA" id="ARBA00022801"/>
    </source>
</evidence>
<dbReference type="Pfam" id="PF01520">
    <property type="entry name" value="Amidase_3"/>
    <property type="match status" value="1"/>
</dbReference>
<gene>
    <name evidence="4" type="ORF">ACFQS9_24810</name>
</gene>
<feature type="domain" description="MurNAc-LAA" evidence="3">
    <location>
        <begin position="139"/>
        <end position="260"/>
    </location>
</feature>
<dbReference type="SUPFAM" id="SSF53187">
    <property type="entry name" value="Zn-dependent exopeptidases"/>
    <property type="match status" value="1"/>
</dbReference>
<protein>
    <submittedName>
        <fullName evidence="4">Rv3717 family N-acetylmuramoyl-L-alanine amidase</fullName>
    </submittedName>
</protein>
<name>A0ABW2S506_9NOCA</name>
<dbReference type="Proteomes" id="UP001596484">
    <property type="component" value="Unassembled WGS sequence"/>
</dbReference>
<dbReference type="Gene3D" id="3.40.630.40">
    <property type="entry name" value="Zn-dependent exopeptidases"/>
    <property type="match status" value="1"/>
</dbReference>
<keyword evidence="2" id="KW-0732">Signal</keyword>
<feature type="chain" id="PRO_5045536109" evidence="2">
    <location>
        <begin position="25"/>
        <end position="266"/>
    </location>
</feature>
<dbReference type="InterPro" id="IPR002508">
    <property type="entry name" value="MurNAc-LAA_cat"/>
</dbReference>
<dbReference type="NCBIfam" id="NF038140">
    <property type="entry name" value="amidase_Rv3717"/>
    <property type="match status" value="1"/>
</dbReference>
<sequence>MRAKSAGYRSVLLVAAAAATLALPGCTIPTETAAGVTAAPTTTAAELVQSAVLQGKTVFLDPGHNGANDAGMTAQVPTGRGGTKECQTTGTAADGGYPEHTLNWEVASQMRTELENLGARVLLSRADDSSVAACVDKRAADANASGADVVVAIHADSAAPDQRGFHVCFSAPPLNTVQAGASVAFATSMRDALQTSGFTPATYVGVAGLLPREDLSGLNLSERPSILVELGNMRNADEAAAMTSDAGRARYAQAVVFGIVRYLDGR</sequence>
<evidence type="ECO:0000256" key="2">
    <source>
        <dbReference type="SAM" id="SignalP"/>
    </source>
</evidence>
<proteinExistence type="predicted"/>
<accession>A0ABW2S506</accession>
<dbReference type="PANTHER" id="PTHR30404:SF0">
    <property type="entry name" value="N-ACETYLMURAMOYL-L-ALANINE AMIDASE AMIC"/>
    <property type="match status" value="1"/>
</dbReference>
<dbReference type="InterPro" id="IPR050695">
    <property type="entry name" value="N-acetylmuramoyl_amidase_3"/>
</dbReference>
<keyword evidence="5" id="KW-1185">Reference proteome</keyword>